<sequence>MKHWLKVVWDRRPSALLRKRGMFILDFFEGHLTPDVKKTAQDLNTDLVDIPEGMTSQLQVLYVAVNKPFKDNLKALYSEWLVAGDHDENVLDIDDSDIDNAGSETDDDSDSVEDVAGRCVAKD</sequence>
<gene>
    <name evidence="3" type="ORF">PR048_029925</name>
</gene>
<organism evidence="3 4">
    <name type="scientific">Dryococelus australis</name>
    <dbReference type="NCBI Taxonomy" id="614101"/>
    <lineage>
        <taxon>Eukaryota</taxon>
        <taxon>Metazoa</taxon>
        <taxon>Ecdysozoa</taxon>
        <taxon>Arthropoda</taxon>
        <taxon>Hexapoda</taxon>
        <taxon>Insecta</taxon>
        <taxon>Pterygota</taxon>
        <taxon>Neoptera</taxon>
        <taxon>Polyneoptera</taxon>
        <taxon>Phasmatodea</taxon>
        <taxon>Verophasmatodea</taxon>
        <taxon>Anareolatae</taxon>
        <taxon>Phasmatidae</taxon>
        <taxon>Eurycanthinae</taxon>
        <taxon>Dryococelus</taxon>
    </lineage>
</organism>
<evidence type="ECO:0000256" key="1">
    <source>
        <dbReference type="SAM" id="MobiDB-lite"/>
    </source>
</evidence>
<accession>A0ABQ9GBE7</accession>
<comment type="caution">
    <text evidence="3">The sequence shown here is derived from an EMBL/GenBank/DDBJ whole genome shotgun (WGS) entry which is preliminary data.</text>
</comment>
<evidence type="ECO:0000259" key="2">
    <source>
        <dbReference type="Pfam" id="PF03184"/>
    </source>
</evidence>
<proteinExistence type="predicted"/>
<keyword evidence="4" id="KW-1185">Reference proteome</keyword>
<name>A0ABQ9GBE7_9NEOP</name>
<reference evidence="3 4" key="1">
    <citation type="submission" date="2023-02" db="EMBL/GenBank/DDBJ databases">
        <title>LHISI_Scaffold_Assembly.</title>
        <authorList>
            <person name="Stuart O.P."/>
            <person name="Cleave R."/>
            <person name="Magrath M.J.L."/>
            <person name="Mikheyev A.S."/>
        </authorList>
    </citation>
    <scope>NUCLEOTIDE SEQUENCE [LARGE SCALE GENOMIC DNA]</scope>
    <source>
        <strain evidence="3">Daus_M_001</strain>
        <tissue evidence="3">Leg muscle</tissue>
    </source>
</reference>
<evidence type="ECO:0000313" key="4">
    <source>
        <dbReference type="Proteomes" id="UP001159363"/>
    </source>
</evidence>
<dbReference type="Pfam" id="PF03184">
    <property type="entry name" value="DDE_1"/>
    <property type="match status" value="1"/>
</dbReference>
<dbReference type="Proteomes" id="UP001159363">
    <property type="component" value="Chromosome 13"/>
</dbReference>
<dbReference type="InterPro" id="IPR004875">
    <property type="entry name" value="DDE_SF_endonuclease_dom"/>
</dbReference>
<feature type="region of interest" description="Disordered" evidence="1">
    <location>
        <begin position="93"/>
        <end position="123"/>
    </location>
</feature>
<feature type="compositionally biased region" description="Acidic residues" evidence="1">
    <location>
        <begin position="93"/>
        <end position="113"/>
    </location>
</feature>
<dbReference type="EMBL" id="JARBHB010000014">
    <property type="protein sequence ID" value="KAJ8868409.1"/>
    <property type="molecule type" value="Genomic_DNA"/>
</dbReference>
<evidence type="ECO:0000313" key="3">
    <source>
        <dbReference type="EMBL" id="KAJ8868409.1"/>
    </source>
</evidence>
<protein>
    <recommendedName>
        <fullName evidence="2">DDE-1 domain-containing protein</fullName>
    </recommendedName>
</protein>
<feature type="domain" description="DDE-1" evidence="2">
    <location>
        <begin position="1"/>
        <end position="87"/>
    </location>
</feature>